<dbReference type="InterPro" id="IPR002048">
    <property type="entry name" value="EF_hand_dom"/>
</dbReference>
<dbReference type="GO" id="GO:0005886">
    <property type="term" value="C:plasma membrane"/>
    <property type="evidence" value="ECO:0007669"/>
    <property type="project" value="TreeGrafter"/>
</dbReference>
<feature type="compositionally biased region" description="Basic and acidic residues" evidence="13">
    <location>
        <begin position="490"/>
        <end position="502"/>
    </location>
</feature>
<evidence type="ECO:0000313" key="18">
    <source>
        <dbReference type="Proteomes" id="UP000318571"/>
    </source>
</evidence>
<dbReference type="GO" id="GO:0005246">
    <property type="term" value="F:calcium channel regulator activity"/>
    <property type="evidence" value="ECO:0007669"/>
    <property type="project" value="InterPro"/>
</dbReference>
<dbReference type="InterPro" id="IPR057835">
    <property type="entry name" value="EF-hand_STIM1/2"/>
</dbReference>
<dbReference type="InterPro" id="IPR001660">
    <property type="entry name" value="SAM"/>
</dbReference>
<name>A0A553NG58_TIGCA</name>
<evidence type="ECO:0000259" key="16">
    <source>
        <dbReference type="PROSITE" id="PS50222"/>
    </source>
</evidence>
<evidence type="ECO:0000256" key="9">
    <source>
        <dbReference type="ARBA" id="ARBA00023054"/>
    </source>
</evidence>
<feature type="compositionally biased region" description="Polar residues" evidence="13">
    <location>
        <begin position="633"/>
        <end position="643"/>
    </location>
</feature>
<evidence type="ECO:0000313" key="17">
    <source>
        <dbReference type="EMBL" id="TRY64378.1"/>
    </source>
</evidence>
<dbReference type="InterPro" id="IPR037608">
    <property type="entry name" value="STIM1/2"/>
</dbReference>
<keyword evidence="3" id="KW-0109">Calcium transport</keyword>
<feature type="region of interest" description="Disordered" evidence="13">
    <location>
        <begin position="481"/>
        <end position="561"/>
    </location>
</feature>
<dbReference type="GO" id="GO:0051049">
    <property type="term" value="P:regulation of transport"/>
    <property type="evidence" value="ECO:0007669"/>
    <property type="project" value="UniProtKB-ARBA"/>
</dbReference>
<dbReference type="Proteomes" id="UP000318571">
    <property type="component" value="Chromosome 10"/>
</dbReference>
<keyword evidence="5" id="KW-0479">Metal-binding</keyword>
<evidence type="ECO:0000256" key="3">
    <source>
        <dbReference type="ARBA" id="ARBA00022568"/>
    </source>
</evidence>
<evidence type="ECO:0008006" key="19">
    <source>
        <dbReference type="Google" id="ProtNLM"/>
    </source>
</evidence>
<dbReference type="Gene3D" id="1.20.5.340">
    <property type="match status" value="1"/>
</dbReference>
<reference evidence="17 18" key="1">
    <citation type="journal article" date="2018" name="Nat. Ecol. Evol.">
        <title>Genomic signatures of mitonuclear coevolution across populations of Tigriopus californicus.</title>
        <authorList>
            <person name="Barreto F.S."/>
            <person name="Watson E.T."/>
            <person name="Lima T.G."/>
            <person name="Willett C.S."/>
            <person name="Edmands S."/>
            <person name="Li W."/>
            <person name="Burton R.S."/>
        </authorList>
    </citation>
    <scope>NUCLEOTIDE SEQUENCE [LARGE SCALE GENOMIC DNA]</scope>
    <source>
        <strain evidence="17 18">San Diego</strain>
    </source>
</reference>
<feature type="domain" description="SAM" evidence="15">
    <location>
        <begin position="127"/>
        <end position="184"/>
    </location>
</feature>
<dbReference type="Gene3D" id="1.10.287.3550">
    <property type="match status" value="1"/>
</dbReference>
<dbReference type="GO" id="GO:0005509">
    <property type="term" value="F:calcium ion binding"/>
    <property type="evidence" value="ECO:0007669"/>
    <property type="project" value="InterPro"/>
</dbReference>
<proteinExistence type="predicted"/>
<dbReference type="GO" id="GO:0005783">
    <property type="term" value="C:endoplasmic reticulum"/>
    <property type="evidence" value="ECO:0007669"/>
    <property type="project" value="TreeGrafter"/>
</dbReference>
<dbReference type="FunFam" id="1.10.287.3550:FF:000002">
    <property type="entry name" value="Stromal interaction molecule homolog"/>
    <property type="match status" value="1"/>
</dbReference>
<dbReference type="PANTHER" id="PTHR15136:SF5">
    <property type="entry name" value="STROMAL INTERACTION MOLECULE HOMOLOG"/>
    <property type="match status" value="1"/>
</dbReference>
<accession>A0A553NG58</accession>
<dbReference type="PANTHER" id="PTHR15136">
    <property type="entry name" value="STROMAL INTERACTION MOLECULE HOMOLOG"/>
    <property type="match status" value="1"/>
</dbReference>
<evidence type="ECO:0000256" key="6">
    <source>
        <dbReference type="ARBA" id="ARBA00022729"/>
    </source>
</evidence>
<dbReference type="Pfam" id="PF16533">
    <property type="entry name" value="SOAR"/>
    <property type="match status" value="1"/>
</dbReference>
<dbReference type="FunFam" id="1.10.238.180:FF:000001">
    <property type="entry name" value="Stromal interaction molecule 1"/>
    <property type="match status" value="1"/>
</dbReference>
<feature type="domain" description="EF-hand" evidence="16">
    <location>
        <begin position="58"/>
        <end position="93"/>
    </location>
</feature>
<feature type="compositionally biased region" description="Polar residues" evidence="13">
    <location>
        <begin position="520"/>
        <end position="536"/>
    </location>
</feature>
<dbReference type="PROSITE" id="PS50222">
    <property type="entry name" value="EF_HAND_2"/>
    <property type="match status" value="1"/>
</dbReference>
<keyword evidence="18" id="KW-1185">Reference proteome</keyword>
<dbReference type="OMA" id="TLHELEY"/>
<evidence type="ECO:0000256" key="11">
    <source>
        <dbReference type="ARBA" id="ARBA00023136"/>
    </source>
</evidence>
<dbReference type="Gene3D" id="1.10.150.50">
    <property type="entry name" value="Transcription Factor, Ets-1"/>
    <property type="match status" value="1"/>
</dbReference>
<dbReference type="Pfam" id="PF25578">
    <property type="entry name" value="EF-hand_STIM1"/>
    <property type="match status" value="1"/>
</dbReference>
<feature type="signal peptide" evidence="14">
    <location>
        <begin position="1"/>
        <end position="33"/>
    </location>
</feature>
<evidence type="ECO:0000256" key="13">
    <source>
        <dbReference type="SAM" id="MobiDB-lite"/>
    </source>
</evidence>
<evidence type="ECO:0000256" key="8">
    <source>
        <dbReference type="ARBA" id="ARBA00022989"/>
    </source>
</evidence>
<evidence type="ECO:0000256" key="2">
    <source>
        <dbReference type="ARBA" id="ARBA00022448"/>
    </source>
</evidence>
<evidence type="ECO:0000256" key="4">
    <source>
        <dbReference type="ARBA" id="ARBA00022692"/>
    </source>
</evidence>
<dbReference type="STRING" id="6832.A0A553NG58"/>
<keyword evidence="2" id="KW-0813">Transport</keyword>
<sequence>MMSPKRIPPGAPSSSLLSVFLIVLICVLPWTAASSPEDLRTLHELEYRRLYETTLEKEALEAIRSLHQQLDDDNDGTIEPSETGDFIRGDLQYGSDKRRQTSFHHKDSEITVKDLWLTWRNSEVYNWTVDNVVDWLEKNVDLPQYAERFRDVGMNGTHLPKAAVGSSYLNKVLGISNPIHRSKISLKAMDVVLFGPPRDTSNVMKDVILTSLLVMAVTGLFYAYRQNKKSQQHLQRMMTDMDSLAVAEQTLQELQEKLHQKDSKIESLSSTPTDHSDSLVMNQMREELEILRNELHRAELELEDKCWVAPPVLQHWLQLTYEMESQTYNAKKKAAEEQLEVAKDMCEKLKRKRSSLVGAFVSTHGRSIDDVDRYIMDAKTALMEVTKDLTERSQRWRQIEILCGCPIVTNPGLLAIQGLIRHVGGGRGLIGRGILSSRMSGSASQDDLMMDDNMDAMSVAASSAHMSRSGAASLRSAAIHTSAVVKSKKRQEVKTLSRESSKESSSSDEYDHNHHGHLAFSSSSGALRPIPSSSSFQHDHKLRSATPPAPSLRTGSSPLTEKRSKMMVKSLSQDAGGSIQNAAASSVTAMVVSSVSDGQLHDSMKSNGSLAPQFNVGPPSNPPSIVEELEESCSASDTGSMSELSMKPSKKKTFFGLKIKRKNEKKALT</sequence>
<keyword evidence="10" id="KW-0406">Ion transport</keyword>
<dbReference type="SMART" id="SM00454">
    <property type="entry name" value="SAM"/>
    <property type="match status" value="1"/>
</dbReference>
<feature type="region of interest" description="Disordered" evidence="13">
    <location>
        <begin position="71"/>
        <end position="90"/>
    </location>
</feature>
<dbReference type="InterPro" id="IPR032393">
    <property type="entry name" value="SOAR_STIM1/2"/>
</dbReference>
<comment type="caution">
    <text evidence="17">The sequence shown here is derived from an EMBL/GenBank/DDBJ whole genome shotgun (WGS) entry which is preliminary data.</text>
</comment>
<keyword evidence="4" id="KW-0812">Transmembrane</keyword>
<dbReference type="GO" id="GO:0006874">
    <property type="term" value="P:intracellular calcium ion homeostasis"/>
    <property type="evidence" value="ECO:0007669"/>
    <property type="project" value="TreeGrafter"/>
</dbReference>
<protein>
    <recommendedName>
        <fullName evidence="19">SAM domain-containing protein</fullName>
    </recommendedName>
</protein>
<dbReference type="GO" id="GO:0002115">
    <property type="term" value="P:store-operated calcium entry"/>
    <property type="evidence" value="ECO:0007669"/>
    <property type="project" value="TreeGrafter"/>
</dbReference>
<evidence type="ECO:0000256" key="5">
    <source>
        <dbReference type="ARBA" id="ARBA00022723"/>
    </source>
</evidence>
<evidence type="ECO:0000256" key="1">
    <source>
        <dbReference type="ARBA" id="ARBA00004479"/>
    </source>
</evidence>
<dbReference type="InterPro" id="IPR013761">
    <property type="entry name" value="SAM/pointed_sf"/>
</dbReference>
<feature type="coiled-coil region" evidence="12">
    <location>
        <begin position="244"/>
        <end position="352"/>
    </location>
</feature>
<evidence type="ECO:0000256" key="14">
    <source>
        <dbReference type="SAM" id="SignalP"/>
    </source>
</evidence>
<dbReference type="AlphaFoldDB" id="A0A553NG58"/>
<dbReference type="CDD" id="cd11722">
    <property type="entry name" value="SOAR"/>
    <property type="match status" value="1"/>
</dbReference>
<feature type="chain" id="PRO_5022085616" description="SAM domain-containing protein" evidence="14">
    <location>
        <begin position="34"/>
        <end position="669"/>
    </location>
</feature>
<dbReference type="PROSITE" id="PS50105">
    <property type="entry name" value="SAM_DOMAIN"/>
    <property type="match status" value="1"/>
</dbReference>
<dbReference type="Pfam" id="PF07647">
    <property type="entry name" value="SAM_2"/>
    <property type="match status" value="1"/>
</dbReference>
<dbReference type="SUPFAM" id="SSF47769">
    <property type="entry name" value="SAM/Pointed domain"/>
    <property type="match status" value="1"/>
</dbReference>
<feature type="region of interest" description="Disordered" evidence="13">
    <location>
        <begin position="617"/>
        <end position="647"/>
    </location>
</feature>
<organism evidence="17 18">
    <name type="scientific">Tigriopus californicus</name>
    <name type="common">Marine copepod</name>
    <dbReference type="NCBI Taxonomy" id="6832"/>
    <lineage>
        <taxon>Eukaryota</taxon>
        <taxon>Metazoa</taxon>
        <taxon>Ecdysozoa</taxon>
        <taxon>Arthropoda</taxon>
        <taxon>Crustacea</taxon>
        <taxon>Multicrustacea</taxon>
        <taxon>Hexanauplia</taxon>
        <taxon>Copepoda</taxon>
        <taxon>Harpacticoida</taxon>
        <taxon>Harpacticidae</taxon>
        <taxon>Tigriopus</taxon>
    </lineage>
</organism>
<dbReference type="EMBL" id="VCGU01000458">
    <property type="protein sequence ID" value="TRY64378.1"/>
    <property type="molecule type" value="Genomic_DNA"/>
</dbReference>
<evidence type="ECO:0000256" key="12">
    <source>
        <dbReference type="SAM" id="Coils"/>
    </source>
</evidence>
<keyword evidence="8" id="KW-1133">Transmembrane helix</keyword>
<keyword evidence="7" id="KW-0106">Calcium</keyword>
<evidence type="ECO:0000256" key="7">
    <source>
        <dbReference type="ARBA" id="ARBA00022837"/>
    </source>
</evidence>
<evidence type="ECO:0000259" key="15">
    <source>
        <dbReference type="PROSITE" id="PS50105"/>
    </source>
</evidence>
<gene>
    <name evidence="17" type="ORF">TCAL_06869</name>
</gene>
<keyword evidence="9 12" id="KW-0175">Coiled coil</keyword>
<comment type="subcellular location">
    <subcellularLocation>
        <location evidence="1">Membrane</location>
        <topology evidence="1">Single-pass type I membrane protein</topology>
    </subcellularLocation>
</comment>
<dbReference type="Gene3D" id="1.10.238.180">
    <property type="match status" value="1"/>
</dbReference>
<keyword evidence="11" id="KW-0472">Membrane</keyword>
<keyword evidence="6 14" id="KW-0732">Signal</keyword>
<evidence type="ECO:0000256" key="10">
    <source>
        <dbReference type="ARBA" id="ARBA00023065"/>
    </source>
</evidence>